<reference evidence="2" key="1">
    <citation type="journal article" date="2020" name="Phytopathology">
        <title>Genome Sequence Resources of Colletotrichum truncatum, C. plurivorum, C. musicola, and C. sojae: Four Species Pathogenic to Soybean (Glycine max).</title>
        <authorList>
            <person name="Rogerio F."/>
            <person name="Boufleur T.R."/>
            <person name="Ciampi-Guillardi M."/>
            <person name="Sukno S.A."/>
            <person name="Thon M.R."/>
            <person name="Massola Junior N.S."/>
            <person name="Baroncelli R."/>
        </authorList>
    </citation>
    <scope>NUCLEOTIDE SEQUENCE</scope>
    <source>
        <strain evidence="2">LFN0074</strain>
    </source>
</reference>
<gene>
    <name evidence="2" type="ORF">CMUS01_00673</name>
</gene>
<sequence length="294" mass="32836">MASTQIAVNGQGLYTGVAGEFGAVKEPQTARTDLVNGGIQANGYNQDGYFPTRNTVPSLNFEGPQLGNGVVLPTIEQDHRQPHAAVAYAYPTRTSILNGLTNGTHSFDAATFDINLYSQAGASSPPPGVFVPAHGVSPGPITEVKQPVAPEKVLYMHIDPRIHWAHDHSEEWYERKMEEIKARGGRKANFGKAAQRMRKQRLADEAAAAARKGRKRPHHRPPEPWSHHRPLDFADVPNEELPRYVRNNPSWMKAVEWMRKNRRLNDEVNKQAASLIAEGRPWKHLFVNKRAKRA</sequence>
<dbReference type="EMBL" id="WIGM01000009">
    <property type="protein sequence ID" value="KAF6844876.1"/>
    <property type="molecule type" value="Genomic_DNA"/>
</dbReference>
<comment type="caution">
    <text evidence="2">The sequence shown here is derived from an EMBL/GenBank/DDBJ whole genome shotgun (WGS) entry which is preliminary data.</text>
</comment>
<evidence type="ECO:0000256" key="1">
    <source>
        <dbReference type="SAM" id="MobiDB-lite"/>
    </source>
</evidence>
<protein>
    <submittedName>
        <fullName evidence="2">Uncharacterized protein</fullName>
    </submittedName>
</protein>
<keyword evidence="3" id="KW-1185">Reference proteome</keyword>
<accession>A0A8H6NYH5</accession>
<evidence type="ECO:0000313" key="3">
    <source>
        <dbReference type="Proteomes" id="UP000639643"/>
    </source>
</evidence>
<evidence type="ECO:0000313" key="2">
    <source>
        <dbReference type="EMBL" id="KAF6844876.1"/>
    </source>
</evidence>
<proteinExistence type="predicted"/>
<dbReference type="Proteomes" id="UP000639643">
    <property type="component" value="Unassembled WGS sequence"/>
</dbReference>
<dbReference type="AlphaFoldDB" id="A0A8H6NYH5"/>
<feature type="region of interest" description="Disordered" evidence="1">
    <location>
        <begin position="204"/>
        <end position="231"/>
    </location>
</feature>
<dbReference type="OrthoDB" id="3550599at2759"/>
<name>A0A8H6NYH5_9PEZI</name>
<organism evidence="2 3">
    <name type="scientific">Colletotrichum musicola</name>
    <dbReference type="NCBI Taxonomy" id="2175873"/>
    <lineage>
        <taxon>Eukaryota</taxon>
        <taxon>Fungi</taxon>
        <taxon>Dikarya</taxon>
        <taxon>Ascomycota</taxon>
        <taxon>Pezizomycotina</taxon>
        <taxon>Sordariomycetes</taxon>
        <taxon>Hypocreomycetidae</taxon>
        <taxon>Glomerellales</taxon>
        <taxon>Glomerellaceae</taxon>
        <taxon>Colletotrichum</taxon>
        <taxon>Colletotrichum orchidearum species complex</taxon>
    </lineage>
</organism>
<feature type="compositionally biased region" description="Basic and acidic residues" evidence="1">
    <location>
        <begin position="220"/>
        <end position="231"/>
    </location>
</feature>